<dbReference type="InterPro" id="IPR014752">
    <property type="entry name" value="Arrestin-like_C"/>
</dbReference>
<keyword evidence="5" id="KW-1185">Reference proteome</keyword>
<dbReference type="InterPro" id="IPR011021">
    <property type="entry name" value="Arrestin-like_N"/>
</dbReference>
<evidence type="ECO:0000256" key="1">
    <source>
        <dbReference type="ARBA" id="ARBA00005298"/>
    </source>
</evidence>
<dbReference type="Gene3D" id="2.60.40.640">
    <property type="match status" value="2"/>
</dbReference>
<dbReference type="PANTHER" id="PTHR11188:SF17">
    <property type="entry name" value="FI21816P1"/>
    <property type="match status" value="1"/>
</dbReference>
<dbReference type="GO" id="GO:0015031">
    <property type="term" value="P:protein transport"/>
    <property type="evidence" value="ECO:0007669"/>
    <property type="project" value="TreeGrafter"/>
</dbReference>
<dbReference type="InterPro" id="IPR014756">
    <property type="entry name" value="Ig_E-set"/>
</dbReference>
<sequence>MVWENCNVTLNSGEGGILYTGEIVTGSVIIEFKKEQKIEYVEFKVIGITKARWSRVMPTVPYLRIYSGKCKVLDTTVNIFSEINGKKIQPGMKNFQFHFNLPSDLPSTFKSSIAKVYYYIRIKCKGSFNRNKIKIVPFVVMSSVDLNHRDDIKVPMIFEMSKAFTSSGTFLMYFKTYRGFASKQRLTFEIDILNEKKVKISKIVVTLIQKLEYTVSTGYANAEKKICKTEHNALWNNIKESARIYMDVPQTAPSSINVVNPMIDISYVLRVEVIFKFHFTLLKDIPVTIATVPVLH</sequence>
<comment type="caution">
    <text evidence="4">The sequence shown here is derived from an EMBL/GenBank/DDBJ whole genome shotgun (WGS) entry which is preliminary data.</text>
</comment>
<feature type="domain" description="Arrestin C-terminal-like" evidence="3">
    <location>
        <begin position="166"/>
        <end position="294"/>
    </location>
</feature>
<proteinExistence type="inferred from homology"/>
<evidence type="ECO:0000256" key="2">
    <source>
        <dbReference type="ARBA" id="ARBA00022606"/>
    </source>
</evidence>
<evidence type="ECO:0000313" key="5">
    <source>
        <dbReference type="Proteomes" id="UP001314205"/>
    </source>
</evidence>
<gene>
    <name evidence="4" type="ORF">PARMNEM_LOCUS19693</name>
</gene>
<keyword evidence="2" id="KW-0716">Sensory transduction</keyword>
<comment type="similarity">
    <text evidence="1">Belongs to the arrestin family.</text>
</comment>
<dbReference type="Proteomes" id="UP001314205">
    <property type="component" value="Unassembled WGS sequence"/>
</dbReference>
<reference evidence="4 5" key="1">
    <citation type="submission" date="2023-11" db="EMBL/GenBank/DDBJ databases">
        <authorList>
            <person name="Hedman E."/>
            <person name="Englund M."/>
            <person name="Stromberg M."/>
            <person name="Nyberg Akerstrom W."/>
            <person name="Nylinder S."/>
            <person name="Jareborg N."/>
            <person name="Kallberg Y."/>
            <person name="Kronander E."/>
        </authorList>
    </citation>
    <scope>NUCLEOTIDE SEQUENCE [LARGE SCALE GENOMIC DNA]</scope>
</reference>
<dbReference type="AlphaFoldDB" id="A0AAV1M1F4"/>
<dbReference type="PANTHER" id="PTHR11188">
    <property type="entry name" value="ARRESTIN DOMAIN CONTAINING PROTEIN"/>
    <property type="match status" value="1"/>
</dbReference>
<dbReference type="SMART" id="SM01017">
    <property type="entry name" value="Arrestin_C"/>
    <property type="match status" value="1"/>
</dbReference>
<dbReference type="Pfam" id="PF02752">
    <property type="entry name" value="Arrestin_C"/>
    <property type="match status" value="1"/>
</dbReference>
<accession>A0AAV1M1F4</accession>
<evidence type="ECO:0000259" key="3">
    <source>
        <dbReference type="SMART" id="SM01017"/>
    </source>
</evidence>
<name>A0AAV1M1F4_9NEOP</name>
<organism evidence="4 5">
    <name type="scientific">Parnassius mnemosyne</name>
    <name type="common">clouded apollo</name>
    <dbReference type="NCBI Taxonomy" id="213953"/>
    <lineage>
        <taxon>Eukaryota</taxon>
        <taxon>Metazoa</taxon>
        <taxon>Ecdysozoa</taxon>
        <taxon>Arthropoda</taxon>
        <taxon>Hexapoda</taxon>
        <taxon>Insecta</taxon>
        <taxon>Pterygota</taxon>
        <taxon>Neoptera</taxon>
        <taxon>Endopterygota</taxon>
        <taxon>Lepidoptera</taxon>
        <taxon>Glossata</taxon>
        <taxon>Ditrysia</taxon>
        <taxon>Papilionoidea</taxon>
        <taxon>Papilionidae</taxon>
        <taxon>Parnassiinae</taxon>
        <taxon>Parnassini</taxon>
        <taxon>Parnassius</taxon>
        <taxon>Driopa</taxon>
    </lineage>
</organism>
<dbReference type="SUPFAM" id="SSF81296">
    <property type="entry name" value="E set domains"/>
    <property type="match status" value="2"/>
</dbReference>
<protein>
    <recommendedName>
        <fullName evidence="3">Arrestin C-terminal-like domain-containing protein</fullName>
    </recommendedName>
</protein>
<evidence type="ECO:0000313" key="4">
    <source>
        <dbReference type="EMBL" id="CAK1601004.1"/>
    </source>
</evidence>
<dbReference type="Pfam" id="PF00339">
    <property type="entry name" value="Arrestin_N"/>
    <property type="match status" value="1"/>
</dbReference>
<dbReference type="InterPro" id="IPR011022">
    <property type="entry name" value="Arrestin_C-like"/>
</dbReference>
<dbReference type="GO" id="GO:0005737">
    <property type="term" value="C:cytoplasm"/>
    <property type="evidence" value="ECO:0007669"/>
    <property type="project" value="TreeGrafter"/>
</dbReference>
<dbReference type="EMBL" id="CAVLGL010000126">
    <property type="protein sequence ID" value="CAK1601004.1"/>
    <property type="molecule type" value="Genomic_DNA"/>
</dbReference>
<dbReference type="InterPro" id="IPR050357">
    <property type="entry name" value="Arrestin_domain-protein"/>
</dbReference>